<dbReference type="GeneID" id="73466998"/>
<dbReference type="InterPro" id="IPR003591">
    <property type="entry name" value="Leu-rich_rpt_typical-subtyp"/>
</dbReference>
<keyword evidence="3" id="KW-1185">Reference proteome</keyword>
<dbReference type="EMBL" id="JAGSYN010000026">
    <property type="protein sequence ID" value="KAG7666266.1"/>
    <property type="molecule type" value="Genomic_DNA"/>
</dbReference>
<keyword evidence="1" id="KW-0732">Signal</keyword>
<evidence type="ECO:0000313" key="2">
    <source>
        <dbReference type="EMBL" id="KAG7666266.1"/>
    </source>
</evidence>
<accession>A0A8J5QTJ6</accession>
<sequence length="708" mass="81174">MECCKLLIPGPFLLPVEIIELVFSYIPTKNLLAYSDIAIISEHAIHALNKGRLEISIGSRLYAFSAYDYCIGDDWKMKPIGDETTVELRSYRKQVVRSIQFQDIDGLDDFVQFMRDRPNLHPELVIVGYDTMMELYERDISSIRNTQRIILSNKFTEDRGEFMRKVSTIQLPIYGIRPTGSWTHNGHQEYLAPFQLGRCPYHLSALDLTEIDSDDLIYLPRTLKVLGISLKSNPASFKPSLPQTLESLSIQFPYRSELINEFDITSLAHLKILECRYFPVEHLDILKAPQTIENLSIVSEKLTCLASIEKYTKLNELHLSIEDADARLIFDCDFPSSIERLHFKWVCHSLEHEIGFVEGHSIPTPMPPIILPPKLRAFTLFAKSQLFCPEDYILPDSLRILSLEVDSLPSGIQLPPNLIILDLYWSQHFTGPEHLPKSLVYLGISALPDNKDCLINLPNLTRLEMRSDYKPLTSFEWELPNTLKTLNLAFNNFKCIKLENPNLKVVNLSTNYFECLENSDLNLPDSVQDLVLSYQRYSIEGNTAKLLIKNCRLPVSLRRLDLSYNNMDTQSLTNLNLKNLRNLTSLNLRGNDIRELEQGTFPPSLKVLELDVNPQLCGLSSEVFNELTNLQFLYLSDCSISCSRPIKFPVSLKYLCLQSNKLENLDGLVFPKNSQIKSIELQRNKFPHPIEALYRLRAKLGTRVDIKL</sequence>
<dbReference type="Proteomes" id="UP000694255">
    <property type="component" value="Unassembled WGS sequence"/>
</dbReference>
<comment type="caution">
    <text evidence="2">The sequence shown here is derived from an EMBL/GenBank/DDBJ whole genome shotgun (WGS) entry which is preliminary data.</text>
</comment>
<reference evidence="2 3" key="1">
    <citation type="journal article" date="2021" name="DNA Res.">
        <title>Genome analysis of Candida subhashii reveals its hybrid nature and dual mitochondrial genome conformations.</title>
        <authorList>
            <person name="Mixao V."/>
            <person name="Hegedusova E."/>
            <person name="Saus E."/>
            <person name="Pryszcz L.P."/>
            <person name="Cillingova A."/>
            <person name="Nosek J."/>
            <person name="Gabaldon T."/>
        </authorList>
    </citation>
    <scope>NUCLEOTIDE SEQUENCE [LARGE SCALE GENOMIC DNA]</scope>
    <source>
        <strain evidence="2 3">CBS 10753</strain>
    </source>
</reference>
<dbReference type="PANTHER" id="PTHR24373">
    <property type="entry name" value="SLIT RELATED LEUCINE-RICH REPEAT NEURONAL PROTEIN"/>
    <property type="match status" value="1"/>
</dbReference>
<dbReference type="RefSeq" id="XP_049266498.1">
    <property type="nucleotide sequence ID" value="XM_049405701.1"/>
</dbReference>
<dbReference type="PROSITE" id="PS51450">
    <property type="entry name" value="LRR"/>
    <property type="match status" value="2"/>
</dbReference>
<dbReference type="SMART" id="SM00369">
    <property type="entry name" value="LRR_TYP"/>
    <property type="match status" value="2"/>
</dbReference>
<proteinExistence type="predicted"/>
<dbReference type="InterPro" id="IPR001611">
    <property type="entry name" value="Leu-rich_rpt"/>
</dbReference>
<dbReference type="InterPro" id="IPR050328">
    <property type="entry name" value="Dev_Immune_Receptor"/>
</dbReference>
<gene>
    <name evidence="2" type="ORF">J8A68_000197</name>
</gene>
<organism evidence="2 3">
    <name type="scientific">[Candida] subhashii</name>
    <dbReference type="NCBI Taxonomy" id="561895"/>
    <lineage>
        <taxon>Eukaryota</taxon>
        <taxon>Fungi</taxon>
        <taxon>Dikarya</taxon>
        <taxon>Ascomycota</taxon>
        <taxon>Saccharomycotina</taxon>
        <taxon>Pichiomycetes</taxon>
        <taxon>Debaryomycetaceae</taxon>
        <taxon>Spathaspora</taxon>
    </lineage>
</organism>
<dbReference type="AlphaFoldDB" id="A0A8J5QTJ6"/>
<dbReference type="PANTHER" id="PTHR24373:SF275">
    <property type="entry name" value="TIR DOMAIN-CONTAINING PROTEIN"/>
    <property type="match status" value="1"/>
</dbReference>
<evidence type="ECO:0000313" key="3">
    <source>
        <dbReference type="Proteomes" id="UP000694255"/>
    </source>
</evidence>
<name>A0A8J5QTJ6_9ASCO</name>
<protein>
    <submittedName>
        <fullName evidence="2">Uncharacterized protein</fullName>
    </submittedName>
</protein>
<evidence type="ECO:0000256" key="1">
    <source>
        <dbReference type="ARBA" id="ARBA00022729"/>
    </source>
</evidence>
<dbReference type="Pfam" id="PF13855">
    <property type="entry name" value="LRR_8"/>
    <property type="match status" value="1"/>
</dbReference>
<dbReference type="OrthoDB" id="4073735at2759"/>